<evidence type="ECO:0000256" key="4">
    <source>
        <dbReference type="ARBA" id="ARBA00023049"/>
    </source>
</evidence>
<keyword evidence="3 5" id="KW-0862">Zinc</keyword>
<evidence type="ECO:0000256" key="3">
    <source>
        <dbReference type="ARBA" id="ARBA00022833"/>
    </source>
</evidence>
<feature type="binding site" evidence="5">
    <location>
        <position position="332"/>
    </location>
    <ligand>
        <name>Zn(2+)</name>
        <dbReference type="ChEBI" id="CHEBI:29105"/>
        <note>catalytic</note>
    </ligand>
</feature>
<keyword evidence="1 9" id="KW-0645">Protease</keyword>
<dbReference type="InterPro" id="IPR001590">
    <property type="entry name" value="Peptidase_M12B"/>
</dbReference>
<feature type="compositionally biased region" description="Low complexity" evidence="6">
    <location>
        <begin position="500"/>
        <end position="520"/>
    </location>
</feature>
<dbReference type="PROSITE" id="PS50215">
    <property type="entry name" value="ADAM_MEPRO"/>
    <property type="match status" value="1"/>
</dbReference>
<dbReference type="Pfam" id="PF01421">
    <property type="entry name" value="Reprolysin"/>
    <property type="match status" value="1"/>
</dbReference>
<dbReference type="GO" id="GO:0004222">
    <property type="term" value="F:metalloendopeptidase activity"/>
    <property type="evidence" value="ECO:0007669"/>
    <property type="project" value="InterPro"/>
</dbReference>
<keyword evidence="7" id="KW-0732">Signal</keyword>
<comment type="caution">
    <text evidence="5">Lacks conserved residue(s) required for the propagation of feature annotation.</text>
</comment>
<dbReference type="Gene3D" id="3.40.390.10">
    <property type="entry name" value="Collagenase (Catalytic Domain)"/>
    <property type="match status" value="1"/>
</dbReference>
<feature type="signal peptide" evidence="7">
    <location>
        <begin position="1"/>
        <end position="17"/>
    </location>
</feature>
<evidence type="ECO:0000313" key="9">
    <source>
        <dbReference type="EMBL" id="MXV00021.1"/>
    </source>
</evidence>
<evidence type="ECO:0000256" key="6">
    <source>
        <dbReference type="SAM" id="MobiDB-lite"/>
    </source>
</evidence>
<organism evidence="9">
    <name type="scientific">Ixodes ricinus</name>
    <name type="common">Common tick</name>
    <name type="synonym">Acarus ricinus</name>
    <dbReference type="NCBI Taxonomy" id="34613"/>
    <lineage>
        <taxon>Eukaryota</taxon>
        <taxon>Metazoa</taxon>
        <taxon>Ecdysozoa</taxon>
        <taxon>Arthropoda</taxon>
        <taxon>Chelicerata</taxon>
        <taxon>Arachnida</taxon>
        <taxon>Acari</taxon>
        <taxon>Parasitiformes</taxon>
        <taxon>Ixodida</taxon>
        <taxon>Ixodoidea</taxon>
        <taxon>Ixodidae</taxon>
        <taxon>Ixodinae</taxon>
        <taxon>Ixodes</taxon>
    </lineage>
</organism>
<dbReference type="Gene3D" id="3.40.1620.60">
    <property type="match status" value="1"/>
</dbReference>
<sequence length="547" mass="60941">MSALLALVFVCATVAEGLKAGPLAEYVVYPRLLEARGMNGEKLLHIDNKLTLRLEKSSVVAENLVVSTLNVDGQVDTLVDGREVEKDIYHDKSQMAAVSVTEKNGAVEVSGALSQTLRIAPLPLMGRSEDGHIAHKVFEIEEPAQYKTDYIVPTERNLWARPPSRQPTKIPNIFTVEMAFIFDHHHKKEFPNERSMLIYAATTTALVNMRYKATSNPQVQFVLVAVLQGKTSFARTVVAPDDLRKSTHDKTYMLSEDTLKNLAKAVHTGKIRVKADLVTYVTTFDLADIKNGILSNTVLGVAFIGGMCTAHLRVAETEDTPHTFSMVPILVHEWGHSLGMVHDGDKPRYSTPAYKNKICDPKEGYTMAPVANGKRNGEWSKCSLEHLRGFASTLTQACLDRTAEKHYKINMTQLPGATFTKLKLCRKTFKGFVDMSVHPKSLNAPTCNMFCCPYKYGQCLQVPLMDGMECTHGHHCVKHKCIPKLAHQAPGRAQPPRFLTPSSTTTTTKRTTSTYGPRPTTVRRRTTINSRWWWYPSRSLRSSVAGQ</sequence>
<keyword evidence="4 9" id="KW-0482">Metalloprotease</keyword>
<feature type="binding site" evidence="5">
    <location>
        <position position="336"/>
    </location>
    <ligand>
        <name>Zn(2+)</name>
        <dbReference type="ChEBI" id="CHEBI:29105"/>
        <note>catalytic</note>
    </ligand>
</feature>
<protein>
    <submittedName>
        <fullName evidence="9">Putative secreted metalloprotease</fullName>
    </submittedName>
</protein>
<dbReference type="SUPFAM" id="SSF55486">
    <property type="entry name" value="Metalloproteases ('zincins'), catalytic domain"/>
    <property type="match status" value="1"/>
</dbReference>
<feature type="binding site" evidence="5">
    <location>
        <position position="342"/>
    </location>
    <ligand>
        <name>Zn(2+)</name>
        <dbReference type="ChEBI" id="CHEBI:29105"/>
        <note>catalytic</note>
    </ligand>
</feature>
<accession>A0A6B0VC60</accession>
<feature type="chain" id="PRO_5025361803" evidence="7">
    <location>
        <begin position="18"/>
        <end position="547"/>
    </location>
</feature>
<feature type="region of interest" description="Disordered" evidence="6">
    <location>
        <begin position="489"/>
        <end position="521"/>
    </location>
</feature>
<evidence type="ECO:0000256" key="1">
    <source>
        <dbReference type="ARBA" id="ARBA00022670"/>
    </source>
</evidence>
<keyword evidence="2" id="KW-0378">Hydrolase</keyword>
<evidence type="ECO:0000256" key="2">
    <source>
        <dbReference type="ARBA" id="ARBA00022801"/>
    </source>
</evidence>
<dbReference type="GO" id="GO:0006509">
    <property type="term" value="P:membrane protein ectodomain proteolysis"/>
    <property type="evidence" value="ECO:0007669"/>
    <property type="project" value="TreeGrafter"/>
</dbReference>
<feature type="domain" description="Peptidase M12B" evidence="8">
    <location>
        <begin position="174"/>
        <end position="403"/>
    </location>
</feature>
<feature type="active site" evidence="5">
    <location>
        <position position="333"/>
    </location>
</feature>
<dbReference type="EMBL" id="GIFC01017937">
    <property type="protein sequence ID" value="MXV00021.1"/>
    <property type="molecule type" value="Transcribed_RNA"/>
</dbReference>
<proteinExistence type="predicted"/>
<evidence type="ECO:0000256" key="5">
    <source>
        <dbReference type="PROSITE-ProRule" id="PRU00276"/>
    </source>
</evidence>
<dbReference type="AlphaFoldDB" id="A0A6B0VC60"/>
<evidence type="ECO:0000259" key="8">
    <source>
        <dbReference type="PROSITE" id="PS50215"/>
    </source>
</evidence>
<evidence type="ECO:0000256" key="7">
    <source>
        <dbReference type="SAM" id="SignalP"/>
    </source>
</evidence>
<dbReference type="PANTHER" id="PTHR11905">
    <property type="entry name" value="ADAM A DISINTEGRIN AND METALLOPROTEASE DOMAIN"/>
    <property type="match status" value="1"/>
</dbReference>
<keyword evidence="5" id="KW-0479">Metal-binding</keyword>
<name>A0A6B0VC60_IXORI</name>
<dbReference type="GO" id="GO:0046872">
    <property type="term" value="F:metal ion binding"/>
    <property type="evidence" value="ECO:0007669"/>
    <property type="project" value="UniProtKB-KW"/>
</dbReference>
<dbReference type="InterPro" id="IPR024079">
    <property type="entry name" value="MetalloPept_cat_dom_sf"/>
</dbReference>
<dbReference type="PANTHER" id="PTHR11905:SF159">
    <property type="entry name" value="ADAM METALLOPROTEASE"/>
    <property type="match status" value="1"/>
</dbReference>
<reference evidence="9" key="1">
    <citation type="submission" date="2019-12" db="EMBL/GenBank/DDBJ databases">
        <title>An insight into the sialome of adult female Ixodes ricinus ticks feeding for 6 days.</title>
        <authorList>
            <person name="Perner J."/>
            <person name="Ribeiro J.M.C."/>
        </authorList>
    </citation>
    <scope>NUCLEOTIDE SEQUENCE</scope>
    <source>
        <strain evidence="9">Semi-engorged</strain>
        <tissue evidence="9">Salivary glands</tissue>
    </source>
</reference>